<dbReference type="InterPro" id="IPR018957">
    <property type="entry name" value="Znf_C3HC4_RING-type"/>
</dbReference>
<evidence type="ECO:0000256" key="3">
    <source>
        <dbReference type="ARBA" id="ARBA00022679"/>
    </source>
</evidence>
<accession>A0A8S2CN54</accession>
<keyword evidence="5 9" id="KW-0863">Zinc-finger</keyword>
<keyword evidence="4" id="KW-0479">Metal-binding</keyword>
<dbReference type="GO" id="GO:0003714">
    <property type="term" value="F:transcription corepressor activity"/>
    <property type="evidence" value="ECO:0007669"/>
    <property type="project" value="TreeGrafter"/>
</dbReference>
<dbReference type="PANTHER" id="PTHR14453:SF67">
    <property type="entry name" value="POLY [ADP-RIBOSE] POLYMERASE"/>
    <property type="match status" value="1"/>
</dbReference>
<keyword evidence="2 10" id="KW-0328">Glycosyltransferase</keyword>
<dbReference type="EC" id="2.4.2.-" evidence="10"/>
<dbReference type="SUPFAM" id="SSF56399">
    <property type="entry name" value="ADP-ribosylation"/>
    <property type="match status" value="1"/>
</dbReference>
<dbReference type="GO" id="GO:0003950">
    <property type="term" value="F:NAD+ poly-ADP-ribosyltransferase activity"/>
    <property type="evidence" value="ECO:0007669"/>
    <property type="project" value="UniProtKB-UniRule"/>
</dbReference>
<proteinExistence type="predicted"/>
<keyword evidence="7 10" id="KW-0520">NAD</keyword>
<dbReference type="InterPro" id="IPR013083">
    <property type="entry name" value="Znf_RING/FYVE/PHD"/>
</dbReference>
<dbReference type="Pfam" id="PF00644">
    <property type="entry name" value="PARP"/>
    <property type="match status" value="1"/>
</dbReference>
<dbReference type="PROSITE" id="PS50089">
    <property type="entry name" value="ZF_RING_2"/>
    <property type="match status" value="2"/>
</dbReference>
<evidence type="ECO:0000256" key="10">
    <source>
        <dbReference type="RuleBase" id="RU362114"/>
    </source>
</evidence>
<evidence type="ECO:0000256" key="9">
    <source>
        <dbReference type="PROSITE-ProRule" id="PRU00175"/>
    </source>
</evidence>
<dbReference type="InterPro" id="IPR012317">
    <property type="entry name" value="Poly(ADP-ribose)pol_cat_dom"/>
</dbReference>
<comment type="caution">
    <text evidence="13">The sequence shown here is derived from an EMBL/GenBank/DDBJ whole genome shotgun (WGS) entry which is preliminary data.</text>
</comment>
<evidence type="ECO:0000313" key="13">
    <source>
        <dbReference type="EMBL" id="CAF0734437.1"/>
    </source>
</evidence>
<organism evidence="13 15">
    <name type="scientific">Didymodactylos carnosus</name>
    <dbReference type="NCBI Taxonomy" id="1234261"/>
    <lineage>
        <taxon>Eukaryota</taxon>
        <taxon>Metazoa</taxon>
        <taxon>Spiralia</taxon>
        <taxon>Gnathifera</taxon>
        <taxon>Rotifera</taxon>
        <taxon>Eurotatoria</taxon>
        <taxon>Bdelloidea</taxon>
        <taxon>Philodinida</taxon>
        <taxon>Philodinidae</taxon>
        <taxon>Didymodactylos</taxon>
    </lineage>
</organism>
<keyword evidence="8" id="KW-0539">Nucleus</keyword>
<dbReference type="Proteomes" id="UP000682733">
    <property type="component" value="Unassembled WGS sequence"/>
</dbReference>
<dbReference type="Gene3D" id="3.30.40.10">
    <property type="entry name" value="Zinc/RING finger domain, C3HC4 (zinc finger)"/>
    <property type="match status" value="2"/>
</dbReference>
<evidence type="ECO:0000313" key="15">
    <source>
        <dbReference type="Proteomes" id="UP000677228"/>
    </source>
</evidence>
<keyword evidence="3 10" id="KW-0808">Transferase</keyword>
<evidence type="ECO:0000259" key="11">
    <source>
        <dbReference type="PROSITE" id="PS50089"/>
    </source>
</evidence>
<dbReference type="GO" id="GO:0005634">
    <property type="term" value="C:nucleus"/>
    <property type="evidence" value="ECO:0007669"/>
    <property type="project" value="UniProtKB-SubCell"/>
</dbReference>
<dbReference type="GO" id="GO:0008270">
    <property type="term" value="F:zinc ion binding"/>
    <property type="evidence" value="ECO:0007669"/>
    <property type="project" value="UniProtKB-KW"/>
</dbReference>
<keyword evidence="6" id="KW-0862">Zinc</keyword>
<dbReference type="Gene3D" id="3.90.228.10">
    <property type="match status" value="1"/>
</dbReference>
<dbReference type="Pfam" id="PF00097">
    <property type="entry name" value="zf-C3HC4"/>
    <property type="match status" value="1"/>
</dbReference>
<dbReference type="EMBL" id="CAJNOK010000173">
    <property type="protein sequence ID" value="CAF0734437.1"/>
    <property type="molecule type" value="Genomic_DNA"/>
</dbReference>
<evidence type="ECO:0000256" key="2">
    <source>
        <dbReference type="ARBA" id="ARBA00022676"/>
    </source>
</evidence>
<dbReference type="EMBL" id="CAJOBA010000173">
    <property type="protein sequence ID" value="CAF3510836.1"/>
    <property type="molecule type" value="Genomic_DNA"/>
</dbReference>
<reference evidence="13" key="1">
    <citation type="submission" date="2021-02" db="EMBL/GenBank/DDBJ databases">
        <authorList>
            <person name="Nowell W R."/>
        </authorList>
    </citation>
    <scope>NUCLEOTIDE SEQUENCE</scope>
</reference>
<feature type="domain" description="PARP catalytic" evidence="12">
    <location>
        <begin position="428"/>
        <end position="614"/>
    </location>
</feature>
<sequence>MELSPSLKKLCPFCDKQVDTINYIEHISSHQDTDPQLTNNGTDTEKKEDCEPSLMLQTGECSKCLKQISSDLIRLFPCNHSFCIKCISRMAQDGLKAQKKLTCLIDTCSYQLKKRDIKRLPIEQRYCVQLLRLLSEERIQCQKCLFYFSDEQIDEHEEICSGRDSLIPCEKCSCPIDWHHLEKHIQECKDGTDESIIEFLQARAKYPCEDKSQLRLFINERRRKHLSVDIWDLIETLAESDYFSVPSDLPQRLCELCFQSYIFDDFFIYACDQAHKTCYNCYSEHVKNQMKSNQILTCPQCQFHLEDTDIQNLRLSQRDIEIFSNYQNQKICEYHTHKMLVEEEEQQRQETERLLTLSDSPKCSSHLMDTDLNQLQGLNNDEIEKLKNYQHGKLFQLDRNTIRENNSPNLWQNAACAMIPTTTNHPILPSYWKLNQPNQSKFPLDPKSYESEYNFVLKKFNETMVNSYTKIINIDRIQNRRWFKQYQAHAEDFTSKLNKDTEKWLFHGCSPTAADNIIKECFNRSHAGANGVAYGCGAYFASQALYSHKFALPDANGHRRMFLARVLTGKIAVGANGMKIPPAGFDSTSDASQQSIIVVYHDAQAYGEYLITYM</sequence>
<dbReference type="PROSITE" id="PS00518">
    <property type="entry name" value="ZF_RING_1"/>
    <property type="match status" value="1"/>
</dbReference>
<gene>
    <name evidence="13" type="ORF">OVA965_LOCUS1039</name>
    <name evidence="14" type="ORF">TMI583_LOCUS1040</name>
</gene>
<evidence type="ECO:0000256" key="1">
    <source>
        <dbReference type="ARBA" id="ARBA00004123"/>
    </source>
</evidence>
<dbReference type="GO" id="GO:0005737">
    <property type="term" value="C:cytoplasm"/>
    <property type="evidence" value="ECO:0007669"/>
    <property type="project" value="TreeGrafter"/>
</dbReference>
<dbReference type="InterPro" id="IPR052056">
    <property type="entry name" value="Mono-ARTD/PARP"/>
</dbReference>
<evidence type="ECO:0000256" key="4">
    <source>
        <dbReference type="ARBA" id="ARBA00022723"/>
    </source>
</evidence>
<dbReference type="InterPro" id="IPR017907">
    <property type="entry name" value="Znf_RING_CS"/>
</dbReference>
<dbReference type="InterPro" id="IPR001841">
    <property type="entry name" value="Znf_RING"/>
</dbReference>
<name>A0A8S2CN54_9BILA</name>
<evidence type="ECO:0000259" key="12">
    <source>
        <dbReference type="PROSITE" id="PS51059"/>
    </source>
</evidence>
<dbReference type="SUPFAM" id="SSF57850">
    <property type="entry name" value="RING/U-box"/>
    <property type="match status" value="2"/>
</dbReference>
<evidence type="ECO:0000256" key="5">
    <source>
        <dbReference type="ARBA" id="ARBA00022771"/>
    </source>
</evidence>
<evidence type="ECO:0000256" key="8">
    <source>
        <dbReference type="ARBA" id="ARBA00023242"/>
    </source>
</evidence>
<feature type="domain" description="RING-type" evidence="11">
    <location>
        <begin position="61"/>
        <end position="107"/>
    </location>
</feature>
<evidence type="ECO:0000313" key="14">
    <source>
        <dbReference type="EMBL" id="CAF3510836.1"/>
    </source>
</evidence>
<dbReference type="PANTHER" id="PTHR14453">
    <property type="entry name" value="PARP/ZINC FINGER CCCH TYPE DOMAIN CONTAINING PROTEIN"/>
    <property type="match status" value="1"/>
</dbReference>
<feature type="domain" description="RING-type" evidence="11">
    <location>
        <begin position="254"/>
        <end position="302"/>
    </location>
</feature>
<dbReference type="Proteomes" id="UP000677228">
    <property type="component" value="Unassembled WGS sequence"/>
</dbReference>
<protein>
    <recommendedName>
        <fullName evidence="10">Poly [ADP-ribose] polymerase</fullName>
        <shortName evidence="10">PARP</shortName>
        <ecNumber evidence="10">2.4.2.-</ecNumber>
    </recommendedName>
</protein>
<dbReference type="SMART" id="SM00184">
    <property type="entry name" value="RING"/>
    <property type="match status" value="2"/>
</dbReference>
<comment type="subcellular location">
    <subcellularLocation>
        <location evidence="1">Nucleus</location>
    </subcellularLocation>
</comment>
<evidence type="ECO:0000256" key="7">
    <source>
        <dbReference type="ARBA" id="ARBA00023027"/>
    </source>
</evidence>
<dbReference type="GO" id="GO:0010629">
    <property type="term" value="P:negative regulation of gene expression"/>
    <property type="evidence" value="ECO:0007669"/>
    <property type="project" value="TreeGrafter"/>
</dbReference>
<dbReference type="PROSITE" id="PS51059">
    <property type="entry name" value="PARP_CATALYTIC"/>
    <property type="match status" value="1"/>
</dbReference>
<evidence type="ECO:0000256" key="6">
    <source>
        <dbReference type="ARBA" id="ARBA00022833"/>
    </source>
</evidence>
<dbReference type="AlphaFoldDB" id="A0A8S2CN54"/>